<dbReference type="Gene3D" id="3.40.50.980">
    <property type="match status" value="2"/>
</dbReference>
<dbReference type="PROSITE" id="PS00455">
    <property type="entry name" value="AMP_BINDING"/>
    <property type="match status" value="1"/>
</dbReference>
<dbReference type="Pfam" id="PF00501">
    <property type="entry name" value="AMP-binding"/>
    <property type="match status" value="1"/>
</dbReference>
<accession>A0A5B1B5Z0</accession>
<keyword evidence="3" id="KW-1185">Reference proteome</keyword>
<dbReference type="EMBL" id="VTZN01000419">
    <property type="protein sequence ID" value="KAA1242599.1"/>
    <property type="molecule type" value="Genomic_DNA"/>
</dbReference>
<dbReference type="AlphaFoldDB" id="A0A5B1B5Z0"/>
<evidence type="ECO:0000313" key="3">
    <source>
        <dbReference type="Proteomes" id="UP000324701"/>
    </source>
</evidence>
<dbReference type="InterPro" id="IPR020845">
    <property type="entry name" value="AMP-binding_CS"/>
</dbReference>
<name>A0A5B1B5Z0_MYCSI</name>
<feature type="non-terminal residue" evidence="2">
    <location>
        <position position="324"/>
    </location>
</feature>
<evidence type="ECO:0000313" key="2">
    <source>
        <dbReference type="EMBL" id="KAA1242599.1"/>
    </source>
</evidence>
<dbReference type="InterPro" id="IPR000873">
    <property type="entry name" value="AMP-dep_synth/lig_dom"/>
</dbReference>
<dbReference type="SUPFAM" id="SSF56801">
    <property type="entry name" value="Acetyl-CoA synthetase-like"/>
    <property type="match status" value="1"/>
</dbReference>
<dbReference type="OrthoDB" id="3691933at2"/>
<feature type="non-terminal residue" evidence="2">
    <location>
        <position position="1"/>
    </location>
</feature>
<dbReference type="PANTHER" id="PTHR45527">
    <property type="entry name" value="NONRIBOSOMAL PEPTIDE SYNTHETASE"/>
    <property type="match status" value="1"/>
</dbReference>
<dbReference type="Gene3D" id="2.30.38.10">
    <property type="entry name" value="Luciferase, Domain 3"/>
    <property type="match status" value="1"/>
</dbReference>
<organism evidence="2 3">
    <name type="scientific">Mycobacterium simiae</name>
    <name type="common">Mycobacterium habana</name>
    <dbReference type="NCBI Taxonomy" id="1784"/>
    <lineage>
        <taxon>Bacteria</taxon>
        <taxon>Bacillati</taxon>
        <taxon>Actinomycetota</taxon>
        <taxon>Actinomycetes</taxon>
        <taxon>Mycobacteriales</taxon>
        <taxon>Mycobacteriaceae</taxon>
        <taxon>Mycobacterium</taxon>
        <taxon>Mycobacterium simiae complex</taxon>
    </lineage>
</organism>
<dbReference type="GO" id="GO:0044550">
    <property type="term" value="P:secondary metabolite biosynthetic process"/>
    <property type="evidence" value="ECO:0007669"/>
    <property type="project" value="TreeGrafter"/>
</dbReference>
<dbReference type="PANTHER" id="PTHR45527:SF14">
    <property type="entry name" value="PLIPASTATIN SYNTHASE SUBUNIT B"/>
    <property type="match status" value="1"/>
</dbReference>
<dbReference type="Proteomes" id="UP000324701">
    <property type="component" value="Unassembled WGS sequence"/>
</dbReference>
<dbReference type="GO" id="GO:0031177">
    <property type="term" value="F:phosphopantetheine binding"/>
    <property type="evidence" value="ECO:0007669"/>
    <property type="project" value="TreeGrafter"/>
</dbReference>
<feature type="domain" description="AMP-dependent synthetase/ligase" evidence="1">
    <location>
        <begin position="2"/>
        <end position="319"/>
    </location>
</feature>
<gene>
    <name evidence="2" type="ORF">F0Q45_26195</name>
</gene>
<reference evidence="2 3" key="1">
    <citation type="submission" date="2019-09" db="EMBL/GenBank/DDBJ databases">
        <title>Report of infection by Mycobacterium simiae a patient suffering from pulmonary tuberculosis.</title>
        <authorList>
            <person name="Mohanty P.S."/>
            <person name="Bansal A.K."/>
            <person name="Singh H."/>
            <person name="Sharma S."/>
            <person name="Patil S.A."/>
            <person name="Upadhaya P."/>
            <person name="Singh P.K."/>
            <person name="Kumar D."/>
            <person name="Kumar S."/>
            <person name="Singh R.K."/>
            <person name="Chaudhary B."/>
        </authorList>
    </citation>
    <scope>NUCLEOTIDE SEQUENCE [LARGE SCALE GENOMIC DNA]</scope>
    <source>
        <strain evidence="2 3">JAL-560-SIM</strain>
    </source>
</reference>
<dbReference type="RefSeq" id="WP_149656616.1">
    <property type="nucleotide sequence ID" value="NZ_VTZN01000419.1"/>
</dbReference>
<sequence>ARLKAAGVQQETIVAVALPRGADLATALLAISQTGAAYLPIDANHSSQRTSFMLTDAAPRLLITDSATASGLPESTIPRLVLDQLGAAATPDQPVERPGQENLAYVMYTSGSTGKPKAVAVTHRNVVALFAGLKQECQFTASDVWAWCHSPAFDVSVWEMWGALLHGARVVAVPQTTVRSPRALWELIIRERVTVLSQTPSAFYELMRAERESSCTAVESALRLVVFAGEPLRTSGLPGWYPGDRTPLPTLINMYGTTEGTVHTTCRKLSNADATCAASVIGGPFGNERLYVLDAGLRVVPVGVAGELYVAGAGLARGYRGQFG</sequence>
<proteinExistence type="predicted"/>
<protein>
    <submittedName>
        <fullName evidence="2">AMP-binding protein</fullName>
    </submittedName>
</protein>
<comment type="caution">
    <text evidence="2">The sequence shown here is derived from an EMBL/GenBank/DDBJ whole genome shotgun (WGS) entry which is preliminary data.</text>
</comment>
<dbReference type="GO" id="GO:0005829">
    <property type="term" value="C:cytosol"/>
    <property type="evidence" value="ECO:0007669"/>
    <property type="project" value="TreeGrafter"/>
</dbReference>
<dbReference type="GO" id="GO:0043041">
    <property type="term" value="P:amino acid activation for nonribosomal peptide biosynthetic process"/>
    <property type="evidence" value="ECO:0007669"/>
    <property type="project" value="TreeGrafter"/>
</dbReference>
<evidence type="ECO:0000259" key="1">
    <source>
        <dbReference type="Pfam" id="PF00501"/>
    </source>
</evidence>